<organism evidence="2 3">
    <name type="scientific">Abyssobacteria bacterium (strain SURF_5)</name>
    <dbReference type="NCBI Taxonomy" id="2093360"/>
    <lineage>
        <taxon>Bacteria</taxon>
        <taxon>Pseudomonadati</taxon>
        <taxon>Candidatus Hydrogenedentota</taxon>
        <taxon>Candidatus Abyssobacteria</taxon>
    </lineage>
</organism>
<reference evidence="2 3" key="1">
    <citation type="journal article" date="2017" name="ISME J.">
        <title>Energy and carbon metabolisms in a deep terrestrial subsurface fluid microbial community.</title>
        <authorList>
            <person name="Momper L."/>
            <person name="Jungbluth S.P."/>
            <person name="Lee M.D."/>
            <person name="Amend J.P."/>
        </authorList>
    </citation>
    <scope>NUCLEOTIDE SEQUENCE [LARGE SCALE GENOMIC DNA]</scope>
    <source>
        <strain evidence="2">SURF_5</strain>
    </source>
</reference>
<dbReference type="AlphaFoldDB" id="A0A3A4NKS7"/>
<evidence type="ECO:0000313" key="3">
    <source>
        <dbReference type="Proteomes" id="UP000265882"/>
    </source>
</evidence>
<dbReference type="Gene3D" id="3.40.50.720">
    <property type="entry name" value="NAD(P)-binding Rossmann-like Domain"/>
    <property type="match status" value="1"/>
</dbReference>
<dbReference type="InterPro" id="IPR036291">
    <property type="entry name" value="NAD(P)-bd_dom_sf"/>
</dbReference>
<name>A0A3A4NKS7_ABYX5</name>
<protein>
    <submittedName>
        <fullName evidence="2">CoA-binding protein</fullName>
    </submittedName>
</protein>
<evidence type="ECO:0000259" key="1">
    <source>
        <dbReference type="SMART" id="SM00881"/>
    </source>
</evidence>
<dbReference type="PANTHER" id="PTHR33303">
    <property type="entry name" value="CYTOPLASMIC PROTEIN-RELATED"/>
    <property type="match status" value="1"/>
</dbReference>
<evidence type="ECO:0000313" key="2">
    <source>
        <dbReference type="EMBL" id="RJP15641.1"/>
    </source>
</evidence>
<dbReference type="SUPFAM" id="SSF51735">
    <property type="entry name" value="NAD(P)-binding Rossmann-fold domains"/>
    <property type="match status" value="1"/>
</dbReference>
<dbReference type="SMART" id="SM00881">
    <property type="entry name" value="CoA_binding"/>
    <property type="match status" value="1"/>
</dbReference>
<comment type="caution">
    <text evidence="2">The sequence shown here is derived from an EMBL/GenBank/DDBJ whole genome shotgun (WGS) entry which is preliminary data.</text>
</comment>
<feature type="domain" description="CoA-binding" evidence="1">
    <location>
        <begin position="10"/>
        <end position="102"/>
    </location>
</feature>
<dbReference type="Proteomes" id="UP000265882">
    <property type="component" value="Unassembled WGS sequence"/>
</dbReference>
<dbReference type="PANTHER" id="PTHR33303:SF2">
    <property type="entry name" value="COA-BINDING DOMAIN-CONTAINING PROTEIN"/>
    <property type="match status" value="1"/>
</dbReference>
<sequence length="133" mass="14839">MQDEKIKEILRSAKSVAVVGLSPNPARDSHEVAQYLQEQGYRIIPVNPAADKILGEKSYPDLVSIPEPVDVVDIFRRPEHVPAIVEEAIRIGAKTIWMQLGVVNEEAAKRAADAGLAVVMDRCMLREHRRLFS</sequence>
<dbReference type="Pfam" id="PF13380">
    <property type="entry name" value="CoA_binding_2"/>
    <property type="match status" value="1"/>
</dbReference>
<proteinExistence type="predicted"/>
<dbReference type="InterPro" id="IPR003781">
    <property type="entry name" value="CoA-bd"/>
</dbReference>
<gene>
    <name evidence="2" type="ORF">C4520_19920</name>
</gene>
<accession>A0A3A4NKS7</accession>
<dbReference type="EMBL" id="QZKU01000132">
    <property type="protein sequence ID" value="RJP15641.1"/>
    <property type="molecule type" value="Genomic_DNA"/>
</dbReference>